<evidence type="ECO:0000256" key="4">
    <source>
        <dbReference type="ARBA" id="ARBA00022540"/>
    </source>
</evidence>
<evidence type="ECO:0000256" key="3">
    <source>
        <dbReference type="ARBA" id="ARBA00022490"/>
    </source>
</evidence>
<evidence type="ECO:0000256" key="6">
    <source>
        <dbReference type="ARBA" id="ARBA00044122"/>
    </source>
</evidence>
<protein>
    <recommendedName>
        <fullName evidence="6">Translation initiation factor eIF2B subunit beta</fullName>
    </recommendedName>
    <alternativeName>
        <fullName evidence="7">eIF2B GDP-GTP exchange factor subunit beta</fullName>
    </alternativeName>
</protein>
<dbReference type="InterPro" id="IPR000649">
    <property type="entry name" value="IF-2B-related"/>
</dbReference>
<evidence type="ECO:0000256" key="8">
    <source>
        <dbReference type="ARBA" id="ARBA00046432"/>
    </source>
</evidence>
<evidence type="ECO:0000256" key="5">
    <source>
        <dbReference type="ARBA" id="ARBA00022917"/>
    </source>
</evidence>
<name>A0A8S4N635_OWEFU</name>
<sequence>MPAFYDYIIINSYATDIIYICIIDYTLTNDLKHEKFKGSYDVACGTVQFLRKIVGNTKWSNAGELIDLVKREGRILAQEVPTESATGNMVRRVLKIIREEYAGVKGGGEEGDPQESLQKLLLAKGQGDSDDYSTPSHNLKPIIMEAIGELLTELETSADNITAQSLEHIHSNEVIMTAGRSSTVEAFLKGAAKKRKFQVIVVESAPHFKGHELANSLAAAGIETTVITDSAVFAMMSRVNKVIIGTHTVMADGGLKATNGSHAIALAAKHYSVPLIVCAAMFKQSPQYLCSYEDSFNKFVSPHNVLKFSEGEILSKTQIQNPLFDYVPPDLVTLYISNIGGNAPSYVYRLLSELYHPDDYEL</sequence>
<organism evidence="10 11">
    <name type="scientific">Owenia fusiformis</name>
    <name type="common">Polychaete worm</name>
    <dbReference type="NCBI Taxonomy" id="6347"/>
    <lineage>
        <taxon>Eukaryota</taxon>
        <taxon>Metazoa</taxon>
        <taxon>Spiralia</taxon>
        <taxon>Lophotrochozoa</taxon>
        <taxon>Annelida</taxon>
        <taxon>Polychaeta</taxon>
        <taxon>Sedentaria</taxon>
        <taxon>Canalipalpata</taxon>
        <taxon>Sabellida</taxon>
        <taxon>Oweniida</taxon>
        <taxon>Oweniidae</taxon>
        <taxon>Owenia</taxon>
    </lineage>
</organism>
<comment type="subunit">
    <text evidence="8">Component of the translation initiation factor 2B (eIF2B) complex which is a heterodecamer of two sets of five different subunits: alpha, beta, gamma, delta and epsilon. Subunits alpha, beta and delta comprise a regulatory subcomplex and subunits epsilon and gamma comprise a catalytic subcomplex. Within the complex, the hexameric regulatory complex resides at the center, with the two heterodimeric catalytic subcomplexes bound on opposite sides.</text>
</comment>
<dbReference type="GO" id="GO:0005829">
    <property type="term" value="C:cytosol"/>
    <property type="evidence" value="ECO:0007669"/>
    <property type="project" value="UniProtKB-SubCell"/>
</dbReference>
<dbReference type="EMBL" id="CAIIXF020000001">
    <property type="protein sequence ID" value="CAH1776131.1"/>
    <property type="molecule type" value="Genomic_DNA"/>
</dbReference>
<dbReference type="FunFam" id="3.40.50.10470:FF:000009">
    <property type="entry name" value="Translation initiation factor eIF2B subunit"/>
    <property type="match status" value="1"/>
</dbReference>
<dbReference type="OrthoDB" id="269919at2759"/>
<dbReference type="GO" id="GO:0005085">
    <property type="term" value="F:guanyl-nucleotide exchange factor activity"/>
    <property type="evidence" value="ECO:0007669"/>
    <property type="project" value="TreeGrafter"/>
</dbReference>
<comment type="subcellular location">
    <subcellularLocation>
        <location evidence="1">Cytoplasm</location>
        <location evidence="1">Cytosol</location>
    </subcellularLocation>
</comment>
<dbReference type="GO" id="GO:0005851">
    <property type="term" value="C:eukaryotic translation initiation factor 2B complex"/>
    <property type="evidence" value="ECO:0007669"/>
    <property type="project" value="UniProtKB-ARBA"/>
</dbReference>
<evidence type="ECO:0000313" key="10">
    <source>
        <dbReference type="EMBL" id="CAH1776131.1"/>
    </source>
</evidence>
<comment type="similarity">
    <text evidence="2 9">Belongs to the eIF-2B alpha/beta/delta subunits family.</text>
</comment>
<dbReference type="AlphaFoldDB" id="A0A8S4N635"/>
<evidence type="ECO:0000256" key="2">
    <source>
        <dbReference type="ARBA" id="ARBA00007251"/>
    </source>
</evidence>
<evidence type="ECO:0000256" key="7">
    <source>
        <dbReference type="ARBA" id="ARBA00044228"/>
    </source>
</evidence>
<dbReference type="PANTHER" id="PTHR45859">
    <property type="entry name" value="TRANSLATION INITIATION FACTOR EIF-2B SUBUNIT BETA"/>
    <property type="match status" value="1"/>
</dbReference>
<gene>
    <name evidence="10" type="ORF">OFUS_LOCUS3339</name>
</gene>
<dbReference type="Gene3D" id="3.40.50.10470">
    <property type="entry name" value="Translation initiation factor eif-2b, domain 2"/>
    <property type="match status" value="1"/>
</dbReference>
<keyword evidence="3" id="KW-0963">Cytoplasm</keyword>
<dbReference type="PANTHER" id="PTHR45859:SF1">
    <property type="entry name" value="TRANSLATION INITIATION FACTOR EIF-2B SUBUNIT BETA"/>
    <property type="match status" value="1"/>
</dbReference>
<dbReference type="InterPro" id="IPR042529">
    <property type="entry name" value="IF_2B-like_C"/>
</dbReference>
<keyword evidence="11" id="KW-1185">Reference proteome</keyword>
<keyword evidence="5" id="KW-0648">Protein biosynthesis</keyword>
<dbReference type="GO" id="GO:0003743">
    <property type="term" value="F:translation initiation factor activity"/>
    <property type="evidence" value="ECO:0007669"/>
    <property type="project" value="UniProtKB-KW"/>
</dbReference>
<dbReference type="InterPro" id="IPR051855">
    <property type="entry name" value="eIF2B_beta_subunit"/>
</dbReference>
<keyword evidence="4" id="KW-0396">Initiation factor</keyword>
<dbReference type="Proteomes" id="UP000749559">
    <property type="component" value="Unassembled WGS sequence"/>
</dbReference>
<evidence type="ECO:0000256" key="1">
    <source>
        <dbReference type="ARBA" id="ARBA00004514"/>
    </source>
</evidence>
<comment type="caution">
    <text evidence="10">The sequence shown here is derived from an EMBL/GenBank/DDBJ whole genome shotgun (WGS) entry which is preliminary data.</text>
</comment>
<reference evidence="10" key="1">
    <citation type="submission" date="2022-03" db="EMBL/GenBank/DDBJ databases">
        <authorList>
            <person name="Martin C."/>
        </authorList>
    </citation>
    <scope>NUCLEOTIDE SEQUENCE</scope>
</reference>
<evidence type="ECO:0000313" key="11">
    <source>
        <dbReference type="Proteomes" id="UP000749559"/>
    </source>
</evidence>
<accession>A0A8S4N635</accession>
<dbReference type="InterPro" id="IPR037171">
    <property type="entry name" value="NagB/RpiA_transferase-like"/>
</dbReference>
<dbReference type="Pfam" id="PF01008">
    <property type="entry name" value="IF-2B"/>
    <property type="match status" value="1"/>
</dbReference>
<proteinExistence type="inferred from homology"/>
<dbReference type="SUPFAM" id="SSF100950">
    <property type="entry name" value="NagB/RpiA/CoA transferase-like"/>
    <property type="match status" value="1"/>
</dbReference>
<evidence type="ECO:0000256" key="9">
    <source>
        <dbReference type="RuleBase" id="RU003814"/>
    </source>
</evidence>